<dbReference type="EMBL" id="ALNK01000021">
    <property type="protein sequence ID" value="EJU22549.1"/>
    <property type="molecule type" value="Genomic_DNA"/>
</dbReference>
<name>J5UHC0_9FIRM</name>
<dbReference type="Gene3D" id="1.10.150.130">
    <property type="match status" value="1"/>
</dbReference>
<keyword evidence="4" id="KW-0233">DNA recombination</keyword>
<dbReference type="PROSITE" id="PS51900">
    <property type="entry name" value="CB"/>
    <property type="match status" value="1"/>
</dbReference>
<evidence type="ECO:0000256" key="4">
    <source>
        <dbReference type="ARBA" id="ARBA00023172"/>
    </source>
</evidence>
<evidence type="ECO:0000313" key="8">
    <source>
        <dbReference type="EMBL" id="EJU22549.1"/>
    </source>
</evidence>
<comment type="similarity">
    <text evidence="1">Belongs to the 'phage' integrase family.</text>
</comment>
<dbReference type="RefSeq" id="WP_009531005.1">
    <property type="nucleotide sequence ID" value="NZ_ALNK01000021.1"/>
</dbReference>
<dbReference type="PANTHER" id="PTHR30629:SF2">
    <property type="entry name" value="PROPHAGE INTEGRASE INTS-RELATED"/>
    <property type="match status" value="1"/>
</dbReference>
<dbReference type="InterPro" id="IPR010998">
    <property type="entry name" value="Integrase_recombinase_N"/>
</dbReference>
<dbReference type="Proteomes" id="UP000005244">
    <property type="component" value="Unassembled WGS sequence"/>
</dbReference>
<evidence type="ECO:0000256" key="3">
    <source>
        <dbReference type="ARBA" id="ARBA00023125"/>
    </source>
</evidence>
<evidence type="ECO:0000256" key="2">
    <source>
        <dbReference type="ARBA" id="ARBA00022908"/>
    </source>
</evidence>
<accession>J5UHC0</accession>
<keyword evidence="9" id="KW-1185">Reference proteome</keyword>
<dbReference type="InterPro" id="IPR011010">
    <property type="entry name" value="DNA_brk_join_enz"/>
</dbReference>
<protein>
    <submittedName>
        <fullName evidence="8">Site-specific recombinase, phage integrase family</fullName>
    </submittedName>
</protein>
<keyword evidence="2" id="KW-0229">DNA integration</keyword>
<dbReference type="InterPro" id="IPR002104">
    <property type="entry name" value="Integrase_catalytic"/>
</dbReference>
<dbReference type="GO" id="GO:0015074">
    <property type="term" value="P:DNA integration"/>
    <property type="evidence" value="ECO:0007669"/>
    <property type="project" value="UniProtKB-KW"/>
</dbReference>
<dbReference type="PROSITE" id="PS51898">
    <property type="entry name" value="TYR_RECOMBINASE"/>
    <property type="match status" value="1"/>
</dbReference>
<dbReference type="Gene3D" id="1.10.443.10">
    <property type="entry name" value="Intergrase catalytic core"/>
    <property type="match status" value="1"/>
</dbReference>
<evidence type="ECO:0000256" key="5">
    <source>
        <dbReference type="PROSITE-ProRule" id="PRU01248"/>
    </source>
</evidence>
<evidence type="ECO:0000256" key="1">
    <source>
        <dbReference type="ARBA" id="ARBA00008857"/>
    </source>
</evidence>
<evidence type="ECO:0000259" key="6">
    <source>
        <dbReference type="PROSITE" id="PS51898"/>
    </source>
</evidence>
<dbReference type="PANTHER" id="PTHR30629">
    <property type="entry name" value="PROPHAGE INTEGRASE"/>
    <property type="match status" value="1"/>
</dbReference>
<dbReference type="AlphaFoldDB" id="J5UHC0"/>
<dbReference type="InterPro" id="IPR050808">
    <property type="entry name" value="Phage_Integrase"/>
</dbReference>
<organism evidence="8 9">
    <name type="scientific">Peptoanaerobacter stomatis</name>
    <dbReference type="NCBI Taxonomy" id="796937"/>
    <lineage>
        <taxon>Bacteria</taxon>
        <taxon>Bacillati</taxon>
        <taxon>Bacillota</taxon>
        <taxon>Clostridia</taxon>
        <taxon>Peptostreptococcales</taxon>
        <taxon>Filifactoraceae</taxon>
        <taxon>Peptoanaerobacter</taxon>
    </lineage>
</organism>
<dbReference type="CDD" id="cd01189">
    <property type="entry name" value="INT_ICEBs1_C_like"/>
    <property type="match status" value="1"/>
</dbReference>
<evidence type="ECO:0000259" key="7">
    <source>
        <dbReference type="PROSITE" id="PS51900"/>
    </source>
</evidence>
<sequence>MTFKELLYLYINTVPMKESTAKNYRYRMNKFSALNNKDIAEISEKDIINLYNSTSKRNIRKCDYEFITLKAIFNFAIKNSFIDKNPMKLTLKRGIPTKIHELLSINQIKMLIDELKKNDKSISCMLLFQLMTGCRISEIRGLKKKYININDNNALIIEQYGIIDITGKQGYADLKTDYSKRTVYIPTMLQDILYKRIENMNADDIIFAKDDKTIYSIQYINMYLLKICDKLNLPKMTSHSMRALYATIALYSNINIIAVSKQLGHSTTKETERYMRYITELDKRQYAYIDEFLKKLE</sequence>
<dbReference type="GO" id="GO:0003677">
    <property type="term" value="F:DNA binding"/>
    <property type="evidence" value="ECO:0007669"/>
    <property type="project" value="UniProtKB-UniRule"/>
</dbReference>
<dbReference type="GO" id="GO:0006310">
    <property type="term" value="P:DNA recombination"/>
    <property type="evidence" value="ECO:0007669"/>
    <property type="project" value="UniProtKB-KW"/>
</dbReference>
<feature type="domain" description="Core-binding (CB)" evidence="7">
    <location>
        <begin position="1"/>
        <end position="77"/>
    </location>
</feature>
<keyword evidence="3 5" id="KW-0238">DNA-binding</keyword>
<dbReference type="SUPFAM" id="SSF56349">
    <property type="entry name" value="DNA breaking-rejoining enzymes"/>
    <property type="match status" value="1"/>
</dbReference>
<reference evidence="8 9" key="1">
    <citation type="submission" date="2012-07" db="EMBL/GenBank/DDBJ databases">
        <authorList>
            <person name="Durkin A.S."/>
            <person name="McCorrison J."/>
            <person name="Torralba M."/>
            <person name="Gillis M."/>
            <person name="Methe B."/>
            <person name="Sutton G."/>
            <person name="Nelson K.E."/>
        </authorList>
    </citation>
    <scope>NUCLEOTIDE SEQUENCE [LARGE SCALE GENOMIC DNA]</scope>
    <source>
        <strain evidence="8 9">OBRC8</strain>
    </source>
</reference>
<dbReference type="InterPro" id="IPR013762">
    <property type="entry name" value="Integrase-like_cat_sf"/>
</dbReference>
<gene>
    <name evidence="8" type="ORF">HMPREF1143_1776</name>
</gene>
<feature type="domain" description="Tyr recombinase" evidence="6">
    <location>
        <begin position="98"/>
        <end position="287"/>
    </location>
</feature>
<proteinExistence type="inferred from homology"/>
<dbReference type="Pfam" id="PF00589">
    <property type="entry name" value="Phage_integrase"/>
    <property type="match status" value="1"/>
</dbReference>
<evidence type="ECO:0000313" key="9">
    <source>
        <dbReference type="Proteomes" id="UP000005244"/>
    </source>
</evidence>
<dbReference type="InterPro" id="IPR044068">
    <property type="entry name" value="CB"/>
</dbReference>
<comment type="caution">
    <text evidence="8">The sequence shown here is derived from an EMBL/GenBank/DDBJ whole genome shotgun (WGS) entry which is preliminary data.</text>
</comment>